<evidence type="ECO:0000313" key="2">
    <source>
        <dbReference type="Proteomes" id="UP000199592"/>
    </source>
</evidence>
<dbReference type="Proteomes" id="UP000199592">
    <property type="component" value="Unassembled WGS sequence"/>
</dbReference>
<gene>
    <name evidence="1" type="ORF">SAMN04487892_1137</name>
</gene>
<dbReference type="OrthoDB" id="1356145at2"/>
<organism evidence="1 2">
    <name type="scientific">Flagellimonas zhangzhouensis</name>
    <dbReference type="NCBI Taxonomy" id="1073328"/>
    <lineage>
        <taxon>Bacteria</taxon>
        <taxon>Pseudomonadati</taxon>
        <taxon>Bacteroidota</taxon>
        <taxon>Flavobacteriia</taxon>
        <taxon>Flavobacteriales</taxon>
        <taxon>Flavobacteriaceae</taxon>
        <taxon>Flagellimonas</taxon>
    </lineage>
</organism>
<dbReference type="AlphaFoldDB" id="A0A1H2SJZ4"/>
<sequence>MAKLFLLKPDFSDKNMDENAKFYCPSCAQILGVITYYPVLKEKLDIIYIDFKRPRKEIVDLVGEENQGCPNLIFEKDELSDLDDLDYLESYGEFYFQNKAPLIAEFLAEKYGIGVPH</sequence>
<protein>
    <recommendedName>
        <fullName evidence="3">DUF3088 domain-containing protein</fullName>
    </recommendedName>
</protein>
<dbReference type="RefSeq" id="WP_090296559.1">
    <property type="nucleotide sequence ID" value="NZ_FNKI01000002.1"/>
</dbReference>
<accession>A0A1H2SJZ4</accession>
<evidence type="ECO:0000313" key="1">
    <source>
        <dbReference type="EMBL" id="SDW32023.1"/>
    </source>
</evidence>
<evidence type="ECO:0008006" key="3">
    <source>
        <dbReference type="Google" id="ProtNLM"/>
    </source>
</evidence>
<name>A0A1H2SJZ4_9FLAO</name>
<dbReference type="EMBL" id="FNMY01000001">
    <property type="protein sequence ID" value="SDW32023.1"/>
    <property type="molecule type" value="Genomic_DNA"/>
</dbReference>
<proteinExistence type="predicted"/>
<dbReference type="Pfam" id="PF11287">
    <property type="entry name" value="DUF3088"/>
    <property type="match status" value="1"/>
</dbReference>
<dbReference type="STRING" id="1073328.SAMN05216294_2494"/>
<reference evidence="2" key="1">
    <citation type="submission" date="2016-10" db="EMBL/GenBank/DDBJ databases">
        <authorList>
            <person name="Varghese N."/>
            <person name="Submissions S."/>
        </authorList>
    </citation>
    <scope>NUCLEOTIDE SEQUENCE [LARGE SCALE GENOMIC DNA]</scope>
    <source>
        <strain evidence="2">DSM 25030</strain>
    </source>
</reference>
<keyword evidence="2" id="KW-1185">Reference proteome</keyword>
<dbReference type="InterPro" id="IPR021439">
    <property type="entry name" value="DUF3088"/>
</dbReference>